<dbReference type="EMBL" id="BLAU01000001">
    <property type="protein sequence ID" value="GET22269.1"/>
    <property type="molecule type" value="Genomic_DNA"/>
</dbReference>
<dbReference type="RefSeq" id="WP_106543463.1">
    <property type="nucleotide sequence ID" value="NZ_BLAU01000001.1"/>
</dbReference>
<name>A0A2P8C849_9BACT</name>
<keyword evidence="2" id="KW-0472">Membrane</keyword>
<evidence type="ECO:0000313" key="4">
    <source>
        <dbReference type="EMBL" id="PSK81153.1"/>
    </source>
</evidence>
<dbReference type="AlphaFoldDB" id="A0A2P8C849"/>
<sequence>MTLLNTFNGFLTPLIAIIATYIAYQQYKANKSLEKKRLSLEEYKLKLELYNKRYRIFQETKELLFNIVKKVYVNPVVLRDFRFNTNESKFLFDDDIIQFLEELTDKAIDLNQTEDELKNTELYPIGTEIREQKNKENGQLRHWFNTNYESIESRFDKYLNFKNL</sequence>
<evidence type="ECO:0000313" key="6">
    <source>
        <dbReference type="Proteomes" id="UP000396862"/>
    </source>
</evidence>
<evidence type="ECO:0000313" key="3">
    <source>
        <dbReference type="EMBL" id="GET22269.1"/>
    </source>
</evidence>
<protein>
    <submittedName>
        <fullName evidence="4">Uncharacterized protein</fullName>
    </submittedName>
</protein>
<keyword evidence="6" id="KW-1185">Reference proteome</keyword>
<evidence type="ECO:0000256" key="2">
    <source>
        <dbReference type="SAM" id="Phobius"/>
    </source>
</evidence>
<accession>A0A2P8C849</accession>
<proteinExistence type="predicted"/>
<feature type="coiled-coil region" evidence="1">
    <location>
        <begin position="33"/>
        <end position="60"/>
    </location>
</feature>
<organism evidence="4 5">
    <name type="scientific">Prolixibacter denitrificans</name>
    <dbReference type="NCBI Taxonomy" id="1541063"/>
    <lineage>
        <taxon>Bacteria</taxon>
        <taxon>Pseudomonadati</taxon>
        <taxon>Bacteroidota</taxon>
        <taxon>Bacteroidia</taxon>
        <taxon>Marinilabiliales</taxon>
        <taxon>Prolixibacteraceae</taxon>
        <taxon>Prolixibacter</taxon>
    </lineage>
</organism>
<dbReference type="Proteomes" id="UP000240621">
    <property type="component" value="Unassembled WGS sequence"/>
</dbReference>
<dbReference type="Proteomes" id="UP000396862">
    <property type="component" value="Unassembled WGS sequence"/>
</dbReference>
<evidence type="ECO:0000256" key="1">
    <source>
        <dbReference type="SAM" id="Coils"/>
    </source>
</evidence>
<gene>
    <name evidence="4" type="ORF">CLV93_111130</name>
    <name evidence="3" type="ORF">JCM18694_25150</name>
</gene>
<keyword evidence="2" id="KW-0812">Transmembrane</keyword>
<comment type="caution">
    <text evidence="4">The sequence shown here is derived from an EMBL/GenBank/DDBJ whole genome shotgun (WGS) entry which is preliminary data.</text>
</comment>
<feature type="transmembrane region" description="Helical" evidence="2">
    <location>
        <begin position="6"/>
        <end position="24"/>
    </location>
</feature>
<keyword evidence="1" id="KW-0175">Coiled coil</keyword>
<reference evidence="4 5" key="1">
    <citation type="submission" date="2018-03" db="EMBL/GenBank/DDBJ databases">
        <title>Genomic Encyclopedia of Archaeal and Bacterial Type Strains, Phase II (KMG-II): from individual species to whole genera.</title>
        <authorList>
            <person name="Goeker M."/>
        </authorList>
    </citation>
    <scope>NUCLEOTIDE SEQUENCE [LARGE SCALE GENOMIC DNA]</scope>
    <source>
        <strain evidence="4 5">DSM 27267</strain>
    </source>
</reference>
<keyword evidence="2" id="KW-1133">Transmembrane helix</keyword>
<reference evidence="3 6" key="2">
    <citation type="submission" date="2019-10" db="EMBL/GenBank/DDBJ databases">
        <title>Prolixibacter strains distinguished by the presence of nitrate reductase genes were adept at nitrate-dependent anaerobic corrosion of metallic iron and carbon steel.</title>
        <authorList>
            <person name="Iino T."/>
            <person name="Shono N."/>
            <person name="Ito K."/>
            <person name="Nakamura R."/>
            <person name="Sueoka K."/>
            <person name="Harayama S."/>
            <person name="Ohkuma M."/>
        </authorList>
    </citation>
    <scope>NUCLEOTIDE SEQUENCE [LARGE SCALE GENOMIC DNA]</scope>
    <source>
        <strain evidence="3 6">MIC1-1</strain>
    </source>
</reference>
<evidence type="ECO:0000313" key="5">
    <source>
        <dbReference type="Proteomes" id="UP000240621"/>
    </source>
</evidence>
<dbReference type="EMBL" id="PYGC01000011">
    <property type="protein sequence ID" value="PSK81153.1"/>
    <property type="molecule type" value="Genomic_DNA"/>
</dbReference>